<dbReference type="RefSeq" id="WP_165486561.1">
    <property type="nucleotide sequence ID" value="NZ_JBELQD010000006.1"/>
</dbReference>
<organism evidence="1 2">
    <name type="scientific">Methylobacterium brachiatum</name>
    <dbReference type="NCBI Taxonomy" id="269660"/>
    <lineage>
        <taxon>Bacteria</taxon>
        <taxon>Pseudomonadati</taxon>
        <taxon>Pseudomonadota</taxon>
        <taxon>Alphaproteobacteria</taxon>
        <taxon>Hyphomicrobiales</taxon>
        <taxon>Methylobacteriaceae</taxon>
        <taxon>Methylobacterium</taxon>
    </lineage>
</organism>
<evidence type="ECO:0000313" key="1">
    <source>
        <dbReference type="EMBL" id="MER2288276.1"/>
    </source>
</evidence>
<dbReference type="EMBL" id="JBELQD010000006">
    <property type="protein sequence ID" value="MER2288276.1"/>
    <property type="molecule type" value="Genomic_DNA"/>
</dbReference>
<accession>A0ABV1R0C0</accession>
<protein>
    <submittedName>
        <fullName evidence="1">Uncharacterized protein</fullName>
    </submittedName>
</protein>
<comment type="caution">
    <text evidence="1">The sequence shown here is derived from an EMBL/GenBank/DDBJ whole genome shotgun (WGS) entry which is preliminary data.</text>
</comment>
<name>A0ABV1R0C0_9HYPH</name>
<reference evidence="1" key="1">
    <citation type="submission" date="2024-06" db="EMBL/GenBank/DDBJ databases">
        <authorList>
            <person name="Campbell A.G."/>
        </authorList>
    </citation>
    <scope>NUCLEOTIDE SEQUENCE</scope>
    <source>
        <strain evidence="1">EM17</strain>
    </source>
</reference>
<proteinExistence type="predicted"/>
<sequence length="55" mass="6040">MPYPEPVEGRAELQAVEDNRRALAAAYGLNPKTHTDGKILTDAAVKVVHDEDLPR</sequence>
<keyword evidence="2" id="KW-1185">Reference proteome</keyword>
<evidence type="ECO:0000313" key="2">
    <source>
        <dbReference type="Proteomes" id="UP001432995"/>
    </source>
</evidence>
<gene>
    <name evidence="1" type="ORF">ABS770_08420</name>
</gene>
<dbReference type="Proteomes" id="UP001432995">
    <property type="component" value="Unassembled WGS sequence"/>
</dbReference>